<dbReference type="InterPro" id="IPR027417">
    <property type="entry name" value="P-loop_NTPase"/>
</dbReference>
<dbReference type="STRING" id="436907.A7TNY2"/>
<gene>
    <name evidence="2" type="ORF">Kpol_495p5</name>
</gene>
<evidence type="ECO:0000313" key="3">
    <source>
        <dbReference type="Proteomes" id="UP000000267"/>
    </source>
</evidence>
<reference evidence="2 3" key="1">
    <citation type="journal article" date="2007" name="Proc. Natl. Acad. Sci. U.S.A.">
        <title>Independent sorting-out of thousands of duplicated gene pairs in two yeast species descended from a whole-genome duplication.</title>
        <authorList>
            <person name="Scannell D.R."/>
            <person name="Frank A.C."/>
            <person name="Conant G.C."/>
            <person name="Byrne K.P."/>
            <person name="Woolfit M."/>
            <person name="Wolfe K.H."/>
        </authorList>
    </citation>
    <scope>NUCLEOTIDE SEQUENCE [LARGE SCALE GENOMIC DNA]</scope>
    <source>
        <strain evidence="3">ATCC 22028 / DSM 70294 / BCRC 21397 / CBS 2163 / NBRC 10782 / NRRL Y-8283 / UCD 57-17</strain>
    </source>
</reference>
<dbReference type="EMBL" id="DS480436">
    <property type="protein sequence ID" value="EDO16007.1"/>
    <property type="molecule type" value="Genomic_DNA"/>
</dbReference>
<dbReference type="Gene3D" id="3.40.50.300">
    <property type="entry name" value="P-loop containing nucleotide triphosphate hydrolases"/>
    <property type="match status" value="1"/>
</dbReference>
<dbReference type="PhylomeDB" id="A7TNY2"/>
<dbReference type="Proteomes" id="UP000000267">
    <property type="component" value="Unassembled WGS sequence"/>
</dbReference>
<feature type="region of interest" description="Disordered" evidence="1">
    <location>
        <begin position="156"/>
        <end position="188"/>
    </location>
</feature>
<evidence type="ECO:0008006" key="4">
    <source>
        <dbReference type="Google" id="ProtNLM"/>
    </source>
</evidence>
<dbReference type="GO" id="GO:0003677">
    <property type="term" value="F:DNA binding"/>
    <property type="evidence" value="ECO:0007669"/>
    <property type="project" value="TreeGrafter"/>
</dbReference>
<dbReference type="SUPFAM" id="SSF52540">
    <property type="entry name" value="P-loop containing nucleoside triphosphate hydrolases"/>
    <property type="match status" value="1"/>
</dbReference>
<dbReference type="HOGENOM" id="CLU_019060_0_0_1"/>
<dbReference type="PANTHER" id="PTHR23389">
    <property type="entry name" value="CHROMOSOME TRANSMISSION FIDELITY FACTOR 18"/>
    <property type="match status" value="1"/>
</dbReference>
<evidence type="ECO:0000313" key="2">
    <source>
        <dbReference type="EMBL" id="EDO16007.1"/>
    </source>
</evidence>
<dbReference type="AlphaFoldDB" id="A7TNY2"/>
<dbReference type="KEGG" id="vpo:Kpol_495p5"/>
<proteinExistence type="predicted"/>
<feature type="region of interest" description="Disordered" evidence="1">
    <location>
        <begin position="1"/>
        <end position="26"/>
    </location>
</feature>
<keyword evidence="3" id="KW-1185">Reference proteome</keyword>
<accession>A7TNY2</accession>
<dbReference type="GeneID" id="5544147"/>
<feature type="region of interest" description="Disordered" evidence="1">
    <location>
        <begin position="105"/>
        <end position="135"/>
    </location>
</feature>
<dbReference type="OrthoDB" id="10064318at2759"/>
<feature type="compositionally biased region" description="Acidic residues" evidence="1">
    <location>
        <begin position="105"/>
        <end position="116"/>
    </location>
</feature>
<dbReference type="FunCoup" id="A7TNY2">
    <property type="interactions" value="119"/>
</dbReference>
<feature type="compositionally biased region" description="Polar residues" evidence="1">
    <location>
        <begin position="117"/>
        <end position="126"/>
    </location>
</feature>
<dbReference type="InParanoid" id="A7TNY2"/>
<dbReference type="GO" id="GO:0005634">
    <property type="term" value="C:nucleus"/>
    <property type="evidence" value="ECO:0007669"/>
    <property type="project" value="TreeGrafter"/>
</dbReference>
<dbReference type="RefSeq" id="XP_001643865.1">
    <property type="nucleotide sequence ID" value="XM_001643815.1"/>
</dbReference>
<dbReference type="PANTHER" id="PTHR23389:SF11">
    <property type="entry name" value="TELOMERE LENGTH REGULATION PROTEIN ELG1"/>
    <property type="match status" value="1"/>
</dbReference>
<feature type="compositionally biased region" description="Low complexity" evidence="1">
    <location>
        <begin position="165"/>
        <end position="187"/>
    </location>
</feature>
<sequence length="817" mass="93292">MKKAVNLRELLNGNTKKPSNDNEGVEDQTVSFIDDSEITSNDSINISLEQSSPLIKSSQVSPVLHGENLQSMKDFLMNKKNNNENKKQDKDKNIEVILLEPEDGPEVDVMDIDNESDNSSLQNLTNPKRLADPPMYKKTKLTDILAGPKKAISISDKVQPVNIKNNSTSNNSTSNNSTSNNSTSNNSMKKLSSAQIFLMNNRNSSSSKDKSKIELLETPLPLIQLTIPDNDFDNGLNDDIILPLCRIPQKVKPTFLFQENDYKSINQSTQETSFKQVEKVEILESPLEDTAIYNKIHTIWPDFFKPQLLKEVLLEPKIKSDIQSWLAKAFEMLKKNTTRNKLSKTQKSEDKDLANFIVFDDLLDDNPNEVEEFVPLMILHGNAVGKNTLLKIIMDSLNGQIYEVNTSTNRAKKDILDTLLEFSTSHYVKAKGSKGLILLDDVDVLFKEHDKFFWQGIEKLLKYSRRPVVLTCRDLDFIPTNLIDIAMEENSCFQLKRVSHNTVVKTLERLGLKVGFSINNSVLESIVRKNKNDIRKCLMDLQFYLVSPASYYLENQKIDNDAEAANNLVYFSDRSDLSSISDVLESTIRFKSAIKEGFDNTLMTSDAIYLNKNSIDDQQKWKNDYMIDYRVHLKDDIKTELKDFELNIGGYLNKYLSIKNKKLVTKNCPSNKFKSILTSTVSFLNTRRAFTSRNFETTTRRTRNSNLKKMQDILVGFNPENNPPSFNDTTNLDFSLSTKKNISTYTNPYVLSIATSEEKSRLYNRQLFVNAIAGFPESRYSEIYNKIVLEGHFKQNFFEADPKIVIKSWGDSLINKQ</sequence>
<name>A7TNY2_VANPO</name>
<dbReference type="eggNOG" id="KOG1968">
    <property type="taxonomic scope" value="Eukaryota"/>
</dbReference>
<organism evidence="3">
    <name type="scientific">Vanderwaltozyma polyspora (strain ATCC 22028 / DSM 70294 / BCRC 21397 / CBS 2163 / NBRC 10782 / NRRL Y-8283 / UCD 57-17)</name>
    <name type="common">Kluyveromyces polysporus</name>
    <dbReference type="NCBI Taxonomy" id="436907"/>
    <lineage>
        <taxon>Eukaryota</taxon>
        <taxon>Fungi</taxon>
        <taxon>Dikarya</taxon>
        <taxon>Ascomycota</taxon>
        <taxon>Saccharomycotina</taxon>
        <taxon>Saccharomycetes</taxon>
        <taxon>Saccharomycetales</taxon>
        <taxon>Saccharomycetaceae</taxon>
        <taxon>Vanderwaltozyma</taxon>
    </lineage>
</organism>
<evidence type="ECO:0000256" key="1">
    <source>
        <dbReference type="SAM" id="MobiDB-lite"/>
    </source>
</evidence>
<protein>
    <recommendedName>
        <fullName evidence="4">ATPase AAA-type core domain-containing protein</fullName>
    </recommendedName>
</protein>